<organism evidence="3 4">
    <name type="scientific">Paractinoplanes aksuensis</name>
    <dbReference type="NCBI Taxonomy" id="2939490"/>
    <lineage>
        <taxon>Bacteria</taxon>
        <taxon>Bacillati</taxon>
        <taxon>Actinomycetota</taxon>
        <taxon>Actinomycetes</taxon>
        <taxon>Micromonosporales</taxon>
        <taxon>Micromonosporaceae</taxon>
        <taxon>Paractinoplanes</taxon>
    </lineage>
</organism>
<protein>
    <submittedName>
        <fullName evidence="3">RICIN domain-containing protein</fullName>
    </submittedName>
</protein>
<dbReference type="Pfam" id="PF00652">
    <property type="entry name" value="Ricin_B_lectin"/>
    <property type="match status" value="1"/>
</dbReference>
<name>A0ABT1E326_9ACTN</name>
<keyword evidence="1" id="KW-0732">Signal</keyword>
<dbReference type="PROSITE" id="PS50231">
    <property type="entry name" value="RICIN_B_LECTIN"/>
    <property type="match status" value="1"/>
</dbReference>
<feature type="domain" description="Ricin B lectin" evidence="2">
    <location>
        <begin position="42"/>
        <end position="172"/>
    </location>
</feature>
<feature type="signal peptide" evidence="1">
    <location>
        <begin position="1"/>
        <end position="22"/>
    </location>
</feature>
<dbReference type="EMBL" id="JAMYJR010000042">
    <property type="protein sequence ID" value="MCO8276221.1"/>
    <property type="molecule type" value="Genomic_DNA"/>
</dbReference>
<dbReference type="InterPro" id="IPR000772">
    <property type="entry name" value="Ricin_B_lectin"/>
</dbReference>
<comment type="caution">
    <text evidence="3">The sequence shown here is derived from an EMBL/GenBank/DDBJ whole genome shotgun (WGS) entry which is preliminary data.</text>
</comment>
<proteinExistence type="predicted"/>
<dbReference type="Proteomes" id="UP001523369">
    <property type="component" value="Unassembled WGS sequence"/>
</dbReference>
<evidence type="ECO:0000313" key="3">
    <source>
        <dbReference type="EMBL" id="MCO8276221.1"/>
    </source>
</evidence>
<accession>A0ABT1E326</accession>
<evidence type="ECO:0000259" key="2">
    <source>
        <dbReference type="Pfam" id="PF00652"/>
    </source>
</evidence>
<dbReference type="Gene3D" id="2.80.10.50">
    <property type="match status" value="1"/>
</dbReference>
<dbReference type="InterPro" id="IPR035992">
    <property type="entry name" value="Ricin_B-like_lectins"/>
</dbReference>
<dbReference type="SUPFAM" id="SSF50370">
    <property type="entry name" value="Ricin B-like lectins"/>
    <property type="match status" value="1"/>
</dbReference>
<evidence type="ECO:0000256" key="1">
    <source>
        <dbReference type="SAM" id="SignalP"/>
    </source>
</evidence>
<gene>
    <name evidence="3" type="ORF">M1L60_37150</name>
</gene>
<dbReference type="CDD" id="cd00161">
    <property type="entry name" value="beta-trefoil_Ricin-like"/>
    <property type="match status" value="1"/>
</dbReference>
<dbReference type="RefSeq" id="WP_253242255.1">
    <property type="nucleotide sequence ID" value="NZ_JAMYJR010000042.1"/>
</dbReference>
<reference evidence="3 4" key="1">
    <citation type="submission" date="2022-06" db="EMBL/GenBank/DDBJ databases">
        <title>New Species of the Genus Actinoplanes, ActinopZanes ferrugineus.</title>
        <authorList>
            <person name="Ding P."/>
        </authorList>
    </citation>
    <scope>NUCLEOTIDE SEQUENCE [LARGE SCALE GENOMIC DNA]</scope>
    <source>
        <strain evidence="3 4">TRM88003</strain>
    </source>
</reference>
<keyword evidence="4" id="KW-1185">Reference proteome</keyword>
<sequence>MVKRVTTALLLLTMAVASTVTAGPPAQARTVTAEQAQAAELFRIRNVKSGLYLQNAIGSISNGVAVAQYPRSTDGYQYFQEVVDGQYRSFMHVKSGRNIGINIGNPLPGAKAILANGSAAYNQDWLMVTRSGTIVELRNRNSGLCLGIYDASTQPAAVAAQFACDGGANQGWQKIFVV</sequence>
<evidence type="ECO:0000313" key="4">
    <source>
        <dbReference type="Proteomes" id="UP001523369"/>
    </source>
</evidence>
<feature type="chain" id="PRO_5046662906" evidence="1">
    <location>
        <begin position="23"/>
        <end position="178"/>
    </location>
</feature>